<dbReference type="InterPro" id="IPR000246">
    <property type="entry name" value="Peptidase_T2"/>
</dbReference>
<feature type="site" description="Cleavage; by autolysis" evidence="8">
    <location>
        <begin position="240"/>
        <end position="241"/>
    </location>
</feature>
<evidence type="ECO:0000256" key="5">
    <source>
        <dbReference type="ARBA" id="ARBA00022813"/>
    </source>
</evidence>
<evidence type="ECO:0000313" key="9">
    <source>
        <dbReference type="EMBL" id="CAG8637925.1"/>
    </source>
</evidence>
<dbReference type="EC" id="3.4.19.5" evidence="2"/>
<dbReference type="Proteomes" id="UP000789739">
    <property type="component" value="Unassembled WGS sequence"/>
</dbReference>
<comment type="caution">
    <text evidence="9">The sequence shown here is derived from an EMBL/GenBank/DDBJ whole genome shotgun (WGS) entry which is preliminary data.</text>
</comment>
<dbReference type="FunFam" id="3.60.20.30:FF:000001">
    <property type="entry name" value="Isoaspartyl peptidase/L-asparaginase"/>
    <property type="match status" value="1"/>
</dbReference>
<evidence type="ECO:0000256" key="3">
    <source>
        <dbReference type="ARBA" id="ARBA00022670"/>
    </source>
</evidence>
<evidence type="ECO:0000256" key="4">
    <source>
        <dbReference type="ARBA" id="ARBA00022801"/>
    </source>
</evidence>
<dbReference type="OrthoDB" id="2262349at2759"/>
<reference evidence="9" key="1">
    <citation type="submission" date="2021-06" db="EMBL/GenBank/DDBJ databases">
        <authorList>
            <person name="Kallberg Y."/>
            <person name="Tangrot J."/>
            <person name="Rosling A."/>
        </authorList>
    </citation>
    <scope>NUCLEOTIDE SEQUENCE</scope>
    <source>
        <strain evidence="9">BR232B</strain>
    </source>
</reference>
<dbReference type="CDD" id="cd04701">
    <property type="entry name" value="Asparaginase_2"/>
    <property type="match status" value="1"/>
</dbReference>
<sequence>MTKTGCFTSLQLLAKRLLPCTKQTSTHNDNKPINHGPTLVIHGGAGAILKKNLTDEKRLEYIQALKEALNIGYNILEKGGRAVDAVEAAVRIMEDSPLFNAGKGSVFTLSGKNELESSIMLGTPSHPAGATTLLHTVKNPITLAKTVLFDPEVPHVFLGGEEAEKYAREQGLETVDPCYFWTEARWKQHLEGLGKGRTKGREAEGYPNENWINGSEAEKNILHYDAGIRKGECIDPNPMGTVGAVAVDYDGVIAVATSTGGRNNKKDGRIGDTPLIGCGTWADNETCGVSGTGNGEFFIRYVIAKEVASRMEYLNESVELAASAVINRMSNVGGEAGVIALDKYGNFAMPFNTQAMFRGFIRVSDGIPHAYIFPDD</sequence>
<organism evidence="9 10">
    <name type="scientific">Paraglomus brasilianum</name>
    <dbReference type="NCBI Taxonomy" id="144538"/>
    <lineage>
        <taxon>Eukaryota</taxon>
        <taxon>Fungi</taxon>
        <taxon>Fungi incertae sedis</taxon>
        <taxon>Mucoromycota</taxon>
        <taxon>Glomeromycotina</taxon>
        <taxon>Glomeromycetes</taxon>
        <taxon>Paraglomerales</taxon>
        <taxon>Paraglomeraceae</taxon>
        <taxon>Paraglomus</taxon>
    </lineage>
</organism>
<dbReference type="PANTHER" id="PTHR10188:SF43">
    <property type="entry name" value="ASPARAGINASE (EUROFUNG)"/>
    <property type="match status" value="1"/>
</dbReference>
<evidence type="ECO:0000256" key="2">
    <source>
        <dbReference type="ARBA" id="ARBA00012879"/>
    </source>
</evidence>
<evidence type="ECO:0000313" key="10">
    <source>
        <dbReference type="Proteomes" id="UP000789739"/>
    </source>
</evidence>
<feature type="binding site" evidence="7">
    <location>
        <begin position="292"/>
        <end position="295"/>
    </location>
    <ligand>
        <name>substrate</name>
    </ligand>
</feature>
<evidence type="ECO:0000256" key="1">
    <source>
        <dbReference type="ARBA" id="ARBA00000306"/>
    </source>
</evidence>
<keyword evidence="10" id="KW-1185">Reference proteome</keyword>
<dbReference type="GO" id="GO:0005737">
    <property type="term" value="C:cytoplasm"/>
    <property type="evidence" value="ECO:0007669"/>
    <property type="project" value="TreeGrafter"/>
</dbReference>
<accession>A0A9N9DFE5</accession>
<evidence type="ECO:0000256" key="8">
    <source>
        <dbReference type="PIRSR" id="PIRSR600246-3"/>
    </source>
</evidence>
<protein>
    <recommendedName>
        <fullName evidence="2">beta-aspartyl-peptidase</fullName>
        <ecNumber evidence="2">3.4.19.5</ecNumber>
    </recommendedName>
</protein>
<dbReference type="GO" id="GO:0006508">
    <property type="term" value="P:proteolysis"/>
    <property type="evidence" value="ECO:0007669"/>
    <property type="project" value="UniProtKB-KW"/>
</dbReference>
<dbReference type="AlphaFoldDB" id="A0A9N9DFE5"/>
<dbReference type="GO" id="GO:0008798">
    <property type="term" value="F:beta-aspartyl-peptidase activity"/>
    <property type="evidence" value="ECO:0007669"/>
    <property type="project" value="UniProtKB-EC"/>
</dbReference>
<keyword evidence="5" id="KW-0068">Autocatalytic cleavage</keyword>
<dbReference type="Pfam" id="PF01112">
    <property type="entry name" value="Asparaginase_2"/>
    <property type="match status" value="1"/>
</dbReference>
<dbReference type="EMBL" id="CAJVPI010002194">
    <property type="protein sequence ID" value="CAG8637925.1"/>
    <property type="molecule type" value="Genomic_DNA"/>
</dbReference>
<keyword evidence="3" id="KW-0645">Protease</keyword>
<evidence type="ECO:0000256" key="7">
    <source>
        <dbReference type="PIRSR" id="PIRSR600246-2"/>
    </source>
</evidence>
<dbReference type="InterPro" id="IPR029055">
    <property type="entry name" value="Ntn_hydrolases_N"/>
</dbReference>
<feature type="binding site" evidence="7">
    <location>
        <begin position="269"/>
        <end position="272"/>
    </location>
    <ligand>
        <name>substrate</name>
    </ligand>
</feature>
<gene>
    <name evidence="9" type="ORF">PBRASI_LOCUS9611</name>
</gene>
<keyword evidence="4" id="KW-0378">Hydrolase</keyword>
<feature type="active site" description="Nucleophile" evidence="6">
    <location>
        <position position="241"/>
    </location>
</feature>
<proteinExistence type="predicted"/>
<comment type="catalytic activity">
    <reaction evidence="1">
        <text>Cleavage of a beta-linked Asp residue from the N-terminus of a polypeptide.</text>
        <dbReference type="EC" id="3.4.19.5"/>
    </reaction>
</comment>
<feature type="non-terminal residue" evidence="9">
    <location>
        <position position="376"/>
    </location>
</feature>
<dbReference type="SUPFAM" id="SSF56235">
    <property type="entry name" value="N-terminal nucleophile aminohydrolases (Ntn hydrolases)"/>
    <property type="match status" value="1"/>
</dbReference>
<name>A0A9N9DFE5_9GLOM</name>
<evidence type="ECO:0000256" key="6">
    <source>
        <dbReference type="PIRSR" id="PIRSR600246-1"/>
    </source>
</evidence>
<dbReference type="Gene3D" id="3.60.20.30">
    <property type="entry name" value="(Glycosyl)asparaginase"/>
    <property type="match status" value="1"/>
</dbReference>
<dbReference type="PANTHER" id="PTHR10188">
    <property type="entry name" value="L-ASPARAGINASE"/>
    <property type="match status" value="1"/>
</dbReference>